<reference evidence="1 2" key="1">
    <citation type="submission" date="2023-07" db="EMBL/GenBank/DDBJ databases">
        <title>Genomic Encyclopedia of Type Strains, Phase IV (KMG-IV): sequencing the most valuable type-strain genomes for metagenomic binning, comparative biology and taxonomic classification.</title>
        <authorList>
            <person name="Goeker M."/>
        </authorList>
    </citation>
    <scope>NUCLEOTIDE SEQUENCE [LARGE SCALE GENOMIC DNA]</scope>
    <source>
        <strain evidence="1 2">DSM 46876</strain>
    </source>
</reference>
<dbReference type="AlphaFoldDB" id="A0AAJ1TLL7"/>
<dbReference type="Proteomes" id="UP001238450">
    <property type="component" value="Unassembled WGS sequence"/>
</dbReference>
<dbReference type="RefSeq" id="WP_307254724.1">
    <property type="nucleotide sequence ID" value="NZ_JAUSUV010000017.1"/>
</dbReference>
<dbReference type="EMBL" id="JAUSUV010000017">
    <property type="protein sequence ID" value="MDQ0418787.1"/>
    <property type="molecule type" value="Genomic_DNA"/>
</dbReference>
<protein>
    <submittedName>
        <fullName evidence="1">Uncharacterized protein</fullName>
    </submittedName>
</protein>
<gene>
    <name evidence="1" type="ORF">J2Z48_002991</name>
</gene>
<name>A0AAJ1TLL7_9BACL</name>
<sequence length="95" mass="11080">MESKSTLLNGQQVAQLHKEIPKEDKYIYKVFKLPKREFLERLGSRIDSEGVMITKEDAFEHVDNVTGYVLGDCIGHQIADEAEFYEDDLIRVYKR</sequence>
<comment type="caution">
    <text evidence="1">The sequence shown here is derived from an EMBL/GenBank/DDBJ whole genome shotgun (WGS) entry which is preliminary data.</text>
</comment>
<keyword evidence="2" id="KW-1185">Reference proteome</keyword>
<accession>A0AAJ1TLL7</accession>
<evidence type="ECO:0000313" key="2">
    <source>
        <dbReference type="Proteomes" id="UP001238450"/>
    </source>
</evidence>
<organism evidence="1 2">
    <name type="scientific">Croceifilum oryzae</name>
    <dbReference type="NCBI Taxonomy" id="1553429"/>
    <lineage>
        <taxon>Bacteria</taxon>
        <taxon>Bacillati</taxon>
        <taxon>Bacillota</taxon>
        <taxon>Bacilli</taxon>
        <taxon>Bacillales</taxon>
        <taxon>Thermoactinomycetaceae</taxon>
        <taxon>Croceifilum</taxon>
    </lineage>
</organism>
<proteinExistence type="predicted"/>
<evidence type="ECO:0000313" key="1">
    <source>
        <dbReference type="EMBL" id="MDQ0418787.1"/>
    </source>
</evidence>